<feature type="domain" description="DUF7036" evidence="3">
    <location>
        <begin position="212"/>
        <end position="302"/>
    </location>
</feature>
<dbReference type="OrthoDB" id="611787at2759"/>
<keyword evidence="2" id="KW-0472">Membrane</keyword>
<evidence type="ECO:0000256" key="1">
    <source>
        <dbReference type="SAM" id="MobiDB-lite"/>
    </source>
</evidence>
<keyword evidence="2" id="KW-1133">Transmembrane helix</keyword>
<feature type="compositionally biased region" description="Pro residues" evidence="1">
    <location>
        <begin position="319"/>
        <end position="329"/>
    </location>
</feature>
<evidence type="ECO:0000313" key="5">
    <source>
        <dbReference type="Proteomes" id="UP000796880"/>
    </source>
</evidence>
<reference evidence="4" key="1">
    <citation type="submission" date="2020-03" db="EMBL/GenBank/DDBJ databases">
        <title>A high-quality chromosome-level genome assembly of a woody plant with both climbing and erect habits, Rhamnella rubrinervis.</title>
        <authorList>
            <person name="Lu Z."/>
            <person name="Yang Y."/>
            <person name="Zhu X."/>
            <person name="Sun Y."/>
        </authorList>
    </citation>
    <scope>NUCLEOTIDE SEQUENCE</scope>
    <source>
        <strain evidence="4">BYM</strain>
        <tissue evidence="4">Leaf</tissue>
    </source>
</reference>
<accession>A0A8K0DWA9</accession>
<evidence type="ECO:0000256" key="2">
    <source>
        <dbReference type="SAM" id="Phobius"/>
    </source>
</evidence>
<keyword evidence="5" id="KW-1185">Reference proteome</keyword>
<feature type="region of interest" description="Disordered" evidence="1">
    <location>
        <begin position="315"/>
        <end position="358"/>
    </location>
</feature>
<dbReference type="EMBL" id="VOIH02000010">
    <property type="protein sequence ID" value="KAF3434970.1"/>
    <property type="molecule type" value="Genomic_DNA"/>
</dbReference>
<dbReference type="Pfam" id="PF23041">
    <property type="entry name" value="DUF7036"/>
    <property type="match status" value="2"/>
</dbReference>
<feature type="domain" description="DUF7036" evidence="3">
    <location>
        <begin position="88"/>
        <end position="179"/>
    </location>
</feature>
<name>A0A8K0DWA9_9ROSA</name>
<proteinExistence type="predicted"/>
<keyword evidence="2" id="KW-0812">Transmembrane</keyword>
<dbReference type="PANTHER" id="PTHR33826:SF4">
    <property type="entry name" value="F20B24.21"/>
    <property type="match status" value="1"/>
</dbReference>
<dbReference type="PANTHER" id="PTHR33826">
    <property type="entry name" value="F20B24.21"/>
    <property type="match status" value="1"/>
</dbReference>
<dbReference type="PRINTS" id="PR01217">
    <property type="entry name" value="PRICHEXTENSN"/>
</dbReference>
<evidence type="ECO:0000259" key="3">
    <source>
        <dbReference type="Pfam" id="PF23041"/>
    </source>
</evidence>
<protein>
    <recommendedName>
        <fullName evidence="3">DUF7036 domain-containing protein</fullName>
    </recommendedName>
</protein>
<dbReference type="AlphaFoldDB" id="A0A8K0DWA9"/>
<sequence>MGKSEEQNLHQQQSDEAENRASSGLICAGCSMVLGRLAKGFTFRCVLVLFMSFSVLLSGIFWILPNYAMKSGFDAKEAIKLSASVQAYFTLEKPVSQLVPHIGQLEYDINAEIGVPDTKVAILSMHRSGASNCTGVVFGVLSDPLYIPINPVFLSLLRSSLIEVFLQQSNLTVTASIFGQPSTFEILKFQGGITVIPMQAALILETPQILFNFTLNNSISDILGNFSEFKDQLKSGLHLSSYEKLYVQITNTFGSTTVPPVIVQASVLSDFGSLLPQRLKQLAQTITGSPVKNLGLDNSVFGKVKSISLSSYLKGTLSPSPPSPSPSPSPELTGPSMSPCPAPSTYPPAPSPDSFGLPPHFNSAGAPAPSVVIAYPPLPCTYCGSRIPPSSSPSSPSNPTVPQAFAPISAAPPYSPRMGPKFQFPPVASPVQEVPSALSPGEGKGDAKGVASPLLAPSPSSFPVGPFCMGIWLLQFSGLVMFHLLCWSY</sequence>
<dbReference type="Proteomes" id="UP000796880">
    <property type="component" value="Unassembled WGS sequence"/>
</dbReference>
<gene>
    <name evidence="4" type="ORF">FNV43_RR22057</name>
</gene>
<feature type="transmembrane region" description="Helical" evidence="2">
    <location>
        <begin position="41"/>
        <end position="64"/>
    </location>
</feature>
<evidence type="ECO:0000313" key="4">
    <source>
        <dbReference type="EMBL" id="KAF3434970.1"/>
    </source>
</evidence>
<organism evidence="4 5">
    <name type="scientific">Rhamnella rubrinervis</name>
    <dbReference type="NCBI Taxonomy" id="2594499"/>
    <lineage>
        <taxon>Eukaryota</taxon>
        <taxon>Viridiplantae</taxon>
        <taxon>Streptophyta</taxon>
        <taxon>Embryophyta</taxon>
        <taxon>Tracheophyta</taxon>
        <taxon>Spermatophyta</taxon>
        <taxon>Magnoliopsida</taxon>
        <taxon>eudicotyledons</taxon>
        <taxon>Gunneridae</taxon>
        <taxon>Pentapetalae</taxon>
        <taxon>rosids</taxon>
        <taxon>fabids</taxon>
        <taxon>Rosales</taxon>
        <taxon>Rhamnaceae</taxon>
        <taxon>rhamnoid group</taxon>
        <taxon>Rhamneae</taxon>
        <taxon>Rhamnella</taxon>
    </lineage>
</organism>
<dbReference type="InterPro" id="IPR055464">
    <property type="entry name" value="DUF7036"/>
</dbReference>
<comment type="caution">
    <text evidence="4">The sequence shown here is derived from an EMBL/GenBank/DDBJ whole genome shotgun (WGS) entry which is preliminary data.</text>
</comment>
<feature type="compositionally biased region" description="Pro residues" evidence="1">
    <location>
        <begin position="338"/>
        <end position="351"/>
    </location>
</feature>